<dbReference type="EMBL" id="POUW01000003">
    <property type="protein sequence ID" value="PNG06236.1"/>
    <property type="molecule type" value="Genomic_DNA"/>
</dbReference>
<dbReference type="Gene3D" id="3.40.50.12580">
    <property type="match status" value="1"/>
</dbReference>
<name>A0A2N8SUR5_STUST</name>
<sequence>MKVLFLGLAKHQINYFSAVLENSELSGRVVTPSTLPFPSIFDLRRAFYQVEWSRLVREKRAERAKKGRYRGAVYRLLLRLELLVMALRFGRLLRKERPDAVAVWNGSHRYCSLFTSMCEARMLKLYFENGLLPGTTTLDPRGVNYRNSVPRDPDFYRSYARRHPDRLRGVQAVTLVPRQAKCQSQSVELPGGYIFIPFQDDWDTQIRLFSPWISDMRELFSFAQLVAQRSGRVVVLKEHPSSRVKYPDLAMRASDKVIFANGNSTQDLIENADCVVTINSTVGLESILLAKPVLVLGKAFYAIEGIAASARSAEEGLALLETLPSWGISEELRQAFISYLRDEYCVPGRWQEGGAEHYAAVARRIEALKA</sequence>
<reference evidence="1 2" key="1">
    <citation type="submission" date="2018-01" db="EMBL/GenBank/DDBJ databases">
        <title>Denitrification phenotypes of diverse strains of Pseudomonas stutzeri.</title>
        <authorList>
            <person name="Milligan D.A."/>
            <person name="Bergaust L."/>
            <person name="Bakken L.R."/>
            <person name="Frostegard A."/>
        </authorList>
    </citation>
    <scope>NUCLEOTIDE SEQUENCE [LARGE SCALE GENOMIC DNA]</scope>
    <source>
        <strain evidence="1 2">28a3</strain>
    </source>
</reference>
<organism evidence="1 2">
    <name type="scientific">Stutzerimonas stutzeri</name>
    <name type="common">Pseudomonas stutzeri</name>
    <dbReference type="NCBI Taxonomy" id="316"/>
    <lineage>
        <taxon>Bacteria</taxon>
        <taxon>Pseudomonadati</taxon>
        <taxon>Pseudomonadota</taxon>
        <taxon>Gammaproteobacteria</taxon>
        <taxon>Pseudomonadales</taxon>
        <taxon>Pseudomonadaceae</taxon>
        <taxon>Stutzerimonas</taxon>
    </lineage>
</organism>
<dbReference type="InterPro" id="IPR007833">
    <property type="entry name" value="Capsule_polysaccharide_synth"/>
</dbReference>
<dbReference type="CDD" id="cd16438">
    <property type="entry name" value="beta_Kdo_transferase_KpsS_like"/>
    <property type="match status" value="1"/>
</dbReference>
<comment type="caution">
    <text evidence="1">The sequence shown here is derived from an EMBL/GenBank/DDBJ whole genome shotgun (WGS) entry which is preliminary data.</text>
</comment>
<evidence type="ECO:0000313" key="1">
    <source>
        <dbReference type="EMBL" id="PNG06236.1"/>
    </source>
</evidence>
<dbReference type="AlphaFoldDB" id="A0A2N8SUR5"/>
<evidence type="ECO:0000313" key="2">
    <source>
        <dbReference type="Proteomes" id="UP000235897"/>
    </source>
</evidence>
<dbReference type="GO" id="GO:0000271">
    <property type="term" value="P:polysaccharide biosynthetic process"/>
    <property type="evidence" value="ECO:0007669"/>
    <property type="project" value="InterPro"/>
</dbReference>
<dbReference type="OrthoDB" id="9794206at2"/>
<dbReference type="InterPro" id="IPR043148">
    <property type="entry name" value="TagF_C"/>
</dbReference>
<proteinExistence type="predicted"/>
<dbReference type="GO" id="GO:0015774">
    <property type="term" value="P:polysaccharide transport"/>
    <property type="evidence" value="ECO:0007669"/>
    <property type="project" value="InterPro"/>
</dbReference>
<protein>
    <submittedName>
        <fullName evidence="1">Capsular biosynthesis protein</fullName>
    </submittedName>
</protein>
<dbReference type="Proteomes" id="UP000235897">
    <property type="component" value="Unassembled WGS sequence"/>
</dbReference>
<dbReference type="Pfam" id="PF05159">
    <property type="entry name" value="Capsule_synth"/>
    <property type="match status" value="1"/>
</dbReference>
<dbReference type="RefSeq" id="WP_021209736.1">
    <property type="nucleotide sequence ID" value="NZ_JAMOIG010000006.1"/>
</dbReference>
<gene>
    <name evidence="1" type="ORF">CXL00_10495</name>
</gene>
<accession>A0A2N8SUR5</accession>